<keyword evidence="1" id="KW-0175">Coiled coil</keyword>
<sequence length="110" mass="12600">MTSIQQLKSEENELDLRIARLTAERNVLRENLERAKQKNFVPPRWIWPLVTVYANWAAGSTRKHKTVQTKTGHKKVNGPTTTHTDISSIKLVWTIGLSDNSGFSTLYDHK</sequence>
<evidence type="ECO:0000313" key="2">
    <source>
        <dbReference type="EMBL" id="KNC71299.1"/>
    </source>
</evidence>
<organism evidence="2 3">
    <name type="scientific">Sphaeroforma arctica JP610</name>
    <dbReference type="NCBI Taxonomy" id="667725"/>
    <lineage>
        <taxon>Eukaryota</taxon>
        <taxon>Ichthyosporea</taxon>
        <taxon>Ichthyophonida</taxon>
        <taxon>Sphaeroforma</taxon>
    </lineage>
</organism>
<dbReference type="Proteomes" id="UP000054560">
    <property type="component" value="Unassembled WGS sequence"/>
</dbReference>
<accession>A0A0L0F3W8</accession>
<name>A0A0L0F3W8_9EUKA</name>
<evidence type="ECO:0000313" key="3">
    <source>
        <dbReference type="Proteomes" id="UP000054560"/>
    </source>
</evidence>
<dbReference type="RefSeq" id="XP_014145201.1">
    <property type="nucleotide sequence ID" value="XM_014289726.1"/>
</dbReference>
<protein>
    <submittedName>
        <fullName evidence="2">Uncharacterized protein</fullName>
    </submittedName>
</protein>
<proteinExistence type="predicted"/>
<evidence type="ECO:0000256" key="1">
    <source>
        <dbReference type="SAM" id="Coils"/>
    </source>
</evidence>
<reference evidence="2 3" key="1">
    <citation type="submission" date="2011-02" db="EMBL/GenBank/DDBJ databases">
        <title>The Genome Sequence of Sphaeroforma arctica JP610.</title>
        <authorList>
            <consortium name="The Broad Institute Genome Sequencing Platform"/>
            <person name="Russ C."/>
            <person name="Cuomo C."/>
            <person name="Young S.K."/>
            <person name="Zeng Q."/>
            <person name="Gargeya S."/>
            <person name="Alvarado L."/>
            <person name="Berlin A."/>
            <person name="Chapman S.B."/>
            <person name="Chen Z."/>
            <person name="Freedman E."/>
            <person name="Gellesch M."/>
            <person name="Goldberg J."/>
            <person name="Griggs A."/>
            <person name="Gujja S."/>
            <person name="Heilman E."/>
            <person name="Heiman D."/>
            <person name="Howarth C."/>
            <person name="Mehta T."/>
            <person name="Neiman D."/>
            <person name="Pearson M."/>
            <person name="Roberts A."/>
            <person name="Saif S."/>
            <person name="Shea T."/>
            <person name="Shenoy N."/>
            <person name="Sisk P."/>
            <person name="Stolte C."/>
            <person name="Sykes S."/>
            <person name="White J."/>
            <person name="Yandava C."/>
            <person name="Burger G."/>
            <person name="Gray M.W."/>
            <person name="Holland P.W.H."/>
            <person name="King N."/>
            <person name="Lang F.B.F."/>
            <person name="Roger A.J."/>
            <person name="Ruiz-Trillo I."/>
            <person name="Haas B."/>
            <person name="Nusbaum C."/>
            <person name="Birren B."/>
        </authorList>
    </citation>
    <scope>NUCLEOTIDE SEQUENCE [LARGE SCALE GENOMIC DNA]</scope>
    <source>
        <strain evidence="2 3">JP610</strain>
    </source>
</reference>
<feature type="coiled-coil region" evidence="1">
    <location>
        <begin position="4"/>
        <end position="38"/>
    </location>
</feature>
<keyword evidence="3" id="KW-1185">Reference proteome</keyword>
<feature type="non-terminal residue" evidence="2">
    <location>
        <position position="110"/>
    </location>
</feature>
<dbReference type="EMBL" id="KQ249089">
    <property type="protein sequence ID" value="KNC71299.1"/>
    <property type="molecule type" value="Genomic_DNA"/>
</dbReference>
<dbReference type="AlphaFoldDB" id="A0A0L0F3W8"/>
<gene>
    <name evidence="2" type="ORF">SARC_16164</name>
</gene>
<dbReference type="GeneID" id="25916668"/>